<proteinExistence type="predicted"/>
<gene>
    <name evidence="1" type="ORF">RhiirA4_479284</name>
</gene>
<dbReference type="Proteomes" id="UP000234323">
    <property type="component" value="Unassembled WGS sequence"/>
</dbReference>
<reference evidence="1 2" key="1">
    <citation type="submission" date="2015-10" db="EMBL/GenBank/DDBJ databases">
        <title>Genome analyses suggest a sexual origin of heterokaryosis in a supposedly ancient asexual fungus.</title>
        <authorList>
            <person name="Ropars J."/>
            <person name="Sedzielewska K."/>
            <person name="Noel J."/>
            <person name="Charron P."/>
            <person name="Farinelli L."/>
            <person name="Marton T."/>
            <person name="Kruger M."/>
            <person name="Pelin A."/>
            <person name="Brachmann A."/>
            <person name="Corradi N."/>
        </authorList>
    </citation>
    <scope>NUCLEOTIDE SEQUENCE [LARGE SCALE GENOMIC DNA]</scope>
    <source>
        <strain evidence="1 2">A4</strain>
    </source>
</reference>
<dbReference type="EMBL" id="LLXI01002741">
    <property type="protein sequence ID" value="PKY57880.1"/>
    <property type="molecule type" value="Genomic_DNA"/>
</dbReference>
<protein>
    <submittedName>
        <fullName evidence="1">Uncharacterized protein</fullName>
    </submittedName>
</protein>
<dbReference type="VEuPathDB" id="FungiDB:RhiirFUN_010738"/>
<dbReference type="AlphaFoldDB" id="A0A2I1HGD4"/>
<dbReference type="VEuPathDB" id="FungiDB:RhiirA1_386709"/>
<keyword evidence="2" id="KW-1185">Reference proteome</keyword>
<dbReference type="VEuPathDB" id="FungiDB:FUN_006832"/>
<evidence type="ECO:0000313" key="2">
    <source>
        <dbReference type="Proteomes" id="UP000234323"/>
    </source>
</evidence>
<sequence length="261" mass="31606">MYVTQVIDKDNRMKSWNRITYEAGSSNRGRIPDLFIQLEKNYNNERIINNYWGDLEKVFKEDNSEELLKMDDRFNVIKKVFQLFLDEELIWSMRREEFRYCGSIASNDDKDKIFININNDVEWEYMVYRRGSMIRTSPMKEINQYRYKAEWLTLDINRSLRMNIVDVDIVMKEFNSDISWINNESIHIWICQENITTVNQIINVAYEKLKETLETTGVKVDHRLHANLFYAIKEFVMEIKEIARKFIWIPRCEAVSQWKFN</sequence>
<accession>A0A2I1HGD4</accession>
<name>A0A2I1HGD4_9GLOM</name>
<comment type="caution">
    <text evidence="1">The sequence shown here is derived from an EMBL/GenBank/DDBJ whole genome shotgun (WGS) entry which is preliminary data.</text>
</comment>
<organism evidence="1 2">
    <name type="scientific">Rhizophagus irregularis</name>
    <dbReference type="NCBI Taxonomy" id="588596"/>
    <lineage>
        <taxon>Eukaryota</taxon>
        <taxon>Fungi</taxon>
        <taxon>Fungi incertae sedis</taxon>
        <taxon>Mucoromycota</taxon>
        <taxon>Glomeromycotina</taxon>
        <taxon>Glomeromycetes</taxon>
        <taxon>Glomerales</taxon>
        <taxon>Glomeraceae</taxon>
        <taxon>Rhizophagus</taxon>
    </lineage>
</organism>
<evidence type="ECO:0000313" key="1">
    <source>
        <dbReference type="EMBL" id="PKY57880.1"/>
    </source>
</evidence>